<comment type="subcellular location">
    <subcellularLocation>
        <location evidence="1">Membrane</location>
        <topology evidence="1">Multi-pass membrane protein</topology>
    </subcellularLocation>
</comment>
<keyword evidence="9" id="KW-0407">Ion channel</keyword>
<feature type="region of interest" description="Disordered" evidence="10">
    <location>
        <begin position="591"/>
        <end position="612"/>
    </location>
</feature>
<dbReference type="InterPro" id="IPR027815">
    <property type="entry name" value="CSC1/OSCA1-like_cyt"/>
</dbReference>
<feature type="transmembrane region" description="Helical" evidence="11">
    <location>
        <begin position="97"/>
        <end position="116"/>
    </location>
</feature>
<name>A0ABR0V215_REHGL</name>
<evidence type="ECO:0000256" key="4">
    <source>
        <dbReference type="ARBA" id="ARBA00022692"/>
    </source>
</evidence>
<feature type="transmembrane region" description="Helical" evidence="11">
    <location>
        <begin position="6"/>
        <end position="27"/>
    </location>
</feature>
<keyword evidence="8 11" id="KW-0472">Membrane</keyword>
<evidence type="ECO:0000256" key="7">
    <source>
        <dbReference type="ARBA" id="ARBA00023065"/>
    </source>
</evidence>
<evidence type="ECO:0000313" key="16">
    <source>
        <dbReference type="Proteomes" id="UP001318860"/>
    </source>
</evidence>
<dbReference type="Proteomes" id="UP001318860">
    <property type="component" value="Unassembled WGS sequence"/>
</dbReference>
<evidence type="ECO:0000256" key="5">
    <source>
        <dbReference type="ARBA" id="ARBA00022837"/>
    </source>
</evidence>
<evidence type="ECO:0000256" key="8">
    <source>
        <dbReference type="ARBA" id="ARBA00023136"/>
    </source>
</evidence>
<evidence type="ECO:0000256" key="11">
    <source>
        <dbReference type="SAM" id="Phobius"/>
    </source>
</evidence>
<keyword evidence="7" id="KW-0406">Ion transport</keyword>
<reference evidence="15 16" key="1">
    <citation type="journal article" date="2021" name="Comput. Struct. Biotechnol. J.">
        <title>De novo genome assembly of the potent medicinal plant Rehmannia glutinosa using nanopore technology.</title>
        <authorList>
            <person name="Ma L."/>
            <person name="Dong C."/>
            <person name="Song C."/>
            <person name="Wang X."/>
            <person name="Zheng X."/>
            <person name="Niu Y."/>
            <person name="Chen S."/>
            <person name="Feng W."/>
        </authorList>
    </citation>
    <scope>NUCLEOTIDE SEQUENCE [LARGE SCALE GENOMIC DNA]</scope>
    <source>
        <strain evidence="15">DH-2019</strain>
    </source>
</reference>
<evidence type="ECO:0000256" key="6">
    <source>
        <dbReference type="ARBA" id="ARBA00022989"/>
    </source>
</evidence>
<gene>
    <name evidence="15" type="ORF">DH2020_037048</name>
</gene>
<dbReference type="Pfam" id="PF02714">
    <property type="entry name" value="RSN1_7TM"/>
    <property type="match status" value="2"/>
</dbReference>
<keyword evidence="6 11" id="KW-1133">Transmembrane helix</keyword>
<dbReference type="Pfam" id="PF14703">
    <property type="entry name" value="PHM7_cyt"/>
    <property type="match status" value="1"/>
</dbReference>
<evidence type="ECO:0000256" key="9">
    <source>
        <dbReference type="ARBA" id="ARBA00023303"/>
    </source>
</evidence>
<dbReference type="InterPro" id="IPR045122">
    <property type="entry name" value="Csc1-like"/>
</dbReference>
<feature type="domain" description="CSC1/OSCA1-like cytosolic" evidence="14">
    <location>
        <begin position="188"/>
        <end position="299"/>
    </location>
</feature>
<proteinExistence type="inferred from homology"/>
<dbReference type="Pfam" id="PF13967">
    <property type="entry name" value="RSN1_TM"/>
    <property type="match status" value="1"/>
</dbReference>
<feature type="transmembrane region" description="Helical" evidence="11">
    <location>
        <begin position="146"/>
        <end position="166"/>
    </location>
</feature>
<keyword evidence="5" id="KW-0106">Calcium</keyword>
<comment type="caution">
    <text evidence="15">The sequence shown here is derived from an EMBL/GenBank/DDBJ whole genome shotgun (WGS) entry which is preliminary data.</text>
</comment>
<feature type="domain" description="CSC1/OSCA1-like 7TM region" evidence="12">
    <location>
        <begin position="376"/>
        <end position="480"/>
    </location>
</feature>
<evidence type="ECO:0000313" key="15">
    <source>
        <dbReference type="EMBL" id="KAK6129218.1"/>
    </source>
</evidence>
<dbReference type="InterPro" id="IPR032880">
    <property type="entry name" value="CSC1/OSCA1-like_N"/>
</dbReference>
<dbReference type="EMBL" id="JABTTQ020001660">
    <property type="protein sequence ID" value="KAK6129218.1"/>
    <property type="molecule type" value="Genomic_DNA"/>
</dbReference>
<feature type="domain" description="CSC1/OSCA1-like 7TM region" evidence="12">
    <location>
        <begin position="481"/>
        <end position="519"/>
    </location>
</feature>
<sequence length="612" mass="69428">MILSALLTSVGINAALCVICFILYSMLRNRPSNANLYLPRLVAEGKLQEEDEISVGRLLSSVKWVKRAWQPSEDELLLKSGLDAVVFMRIFIFGLKVFRFAGIIGILILLPFNYMGNQLNIDFTDLPNKSLETFSISNVDDGSNRLWIHFSAVYIFTAVVCYLLYFEYDYISSKRIGYFYSAKPQPNQFTVLVRSIPSSSGTSFSESVESFFSEYYPSTYLSHSMVRRTSKLKGLINEADKVYKKLVHVKTKKYPQQRFKRAGFMGLFGRRVDLQDHYEKKLEDMEGNLRTEQSYVAGKNDKSQEFHIAKSCSLKWSSSRPIYGVSESRQIEAGSSAAFVSFKSRFGAAVVSHLQQGIKPTEWLTEPAPDPQDVYWPFFSASFIKRWMKVVSQVITGYLPSLILETFLSLVPPTMIVLSSIQGYIALSQIEKSACIKVLWFTIWNIFFANVLSGSALYYRIDVFLEPKRIPEVLAVAVPGQLLNVYAPKFETGGKFWPVVHDATVFSLILMHVIAIGIFGLKKVPLASSLIIPLPILTLIFNSYCRRRFLPNFKGYPAECLIIKDRIDQMDPTISSFYDKLSTAYRDPAMKPHRYSETGESSNSPLLHGADR</sequence>
<keyword evidence="4 11" id="KW-0812">Transmembrane</keyword>
<feature type="transmembrane region" description="Helical" evidence="11">
    <location>
        <begin position="526"/>
        <end position="545"/>
    </location>
</feature>
<comment type="similarity">
    <text evidence="2">Belongs to the CSC1 (TC 1.A.17) family.</text>
</comment>
<evidence type="ECO:0000256" key="10">
    <source>
        <dbReference type="SAM" id="MobiDB-lite"/>
    </source>
</evidence>
<feature type="transmembrane region" description="Helical" evidence="11">
    <location>
        <begin position="499"/>
        <end position="520"/>
    </location>
</feature>
<feature type="transmembrane region" description="Helical" evidence="11">
    <location>
        <begin position="438"/>
        <end position="459"/>
    </location>
</feature>
<organism evidence="15 16">
    <name type="scientific">Rehmannia glutinosa</name>
    <name type="common">Chinese foxglove</name>
    <dbReference type="NCBI Taxonomy" id="99300"/>
    <lineage>
        <taxon>Eukaryota</taxon>
        <taxon>Viridiplantae</taxon>
        <taxon>Streptophyta</taxon>
        <taxon>Embryophyta</taxon>
        <taxon>Tracheophyta</taxon>
        <taxon>Spermatophyta</taxon>
        <taxon>Magnoliopsida</taxon>
        <taxon>eudicotyledons</taxon>
        <taxon>Gunneridae</taxon>
        <taxon>Pentapetalae</taxon>
        <taxon>asterids</taxon>
        <taxon>lamiids</taxon>
        <taxon>Lamiales</taxon>
        <taxon>Orobanchaceae</taxon>
        <taxon>Rehmannieae</taxon>
        <taxon>Rehmannia</taxon>
    </lineage>
</organism>
<accession>A0ABR0V215</accession>
<evidence type="ECO:0000259" key="14">
    <source>
        <dbReference type="Pfam" id="PF14703"/>
    </source>
</evidence>
<protein>
    <recommendedName>
        <fullName evidence="17">CSC1-like protein</fullName>
    </recommendedName>
</protein>
<evidence type="ECO:0000259" key="13">
    <source>
        <dbReference type="Pfam" id="PF13967"/>
    </source>
</evidence>
<keyword evidence="16" id="KW-1185">Reference proteome</keyword>
<evidence type="ECO:0000259" key="12">
    <source>
        <dbReference type="Pfam" id="PF02714"/>
    </source>
</evidence>
<dbReference type="InterPro" id="IPR003864">
    <property type="entry name" value="CSC1/OSCA1-like_7TM"/>
</dbReference>
<dbReference type="PANTHER" id="PTHR13018:SF109">
    <property type="entry name" value="CSC1-LIKE PROTEIN HYP1"/>
    <property type="match status" value="1"/>
</dbReference>
<evidence type="ECO:0000256" key="1">
    <source>
        <dbReference type="ARBA" id="ARBA00004141"/>
    </source>
</evidence>
<evidence type="ECO:0000256" key="3">
    <source>
        <dbReference type="ARBA" id="ARBA00022448"/>
    </source>
</evidence>
<feature type="domain" description="CSC1/OSCA1-like N-terminal transmembrane" evidence="13">
    <location>
        <begin position="5"/>
        <end position="167"/>
    </location>
</feature>
<evidence type="ECO:0008006" key="17">
    <source>
        <dbReference type="Google" id="ProtNLM"/>
    </source>
</evidence>
<keyword evidence="3" id="KW-0813">Transport</keyword>
<evidence type="ECO:0000256" key="2">
    <source>
        <dbReference type="ARBA" id="ARBA00007779"/>
    </source>
</evidence>
<dbReference type="PANTHER" id="PTHR13018">
    <property type="entry name" value="PROBABLE MEMBRANE PROTEIN DUF221-RELATED"/>
    <property type="match status" value="1"/>
</dbReference>
<feature type="transmembrane region" description="Helical" evidence="11">
    <location>
        <begin position="395"/>
        <end position="418"/>
    </location>
</feature>